<evidence type="ECO:0000313" key="2">
    <source>
        <dbReference type="EMBL" id="VYU67375.1"/>
    </source>
</evidence>
<evidence type="ECO:0000259" key="1">
    <source>
        <dbReference type="Pfam" id="PF08765"/>
    </source>
</evidence>
<dbReference type="SUPFAM" id="SSF46689">
    <property type="entry name" value="Homeodomain-like"/>
    <property type="match status" value="1"/>
</dbReference>
<dbReference type="EMBL" id="CACRTU010000036">
    <property type="protein sequence ID" value="VYU67375.1"/>
    <property type="molecule type" value="Genomic_DNA"/>
</dbReference>
<dbReference type="AlphaFoldDB" id="A0A6N3GSQ2"/>
<dbReference type="InterPro" id="IPR009057">
    <property type="entry name" value="Homeodomain-like_sf"/>
</dbReference>
<name>A0A6N3GSQ2_CLOBU</name>
<feature type="domain" description="Mor transcription activator" evidence="1">
    <location>
        <begin position="32"/>
        <end position="101"/>
    </location>
</feature>
<proteinExistence type="predicted"/>
<reference evidence="2" key="1">
    <citation type="submission" date="2019-11" db="EMBL/GenBank/DDBJ databases">
        <authorList>
            <person name="Feng L."/>
        </authorList>
    </citation>
    <scope>NUCLEOTIDE SEQUENCE</scope>
    <source>
        <strain evidence="2">CButyricumLFYP62</strain>
    </source>
</reference>
<accession>A0A6N3GSQ2</accession>
<protein>
    <recommendedName>
        <fullName evidence="1">Mor transcription activator domain-containing protein</fullName>
    </recommendedName>
</protein>
<sequence length="106" mass="12687">MINQNRFVIIRLETARGGIKIRKRAIDTSDFNGIYEEMVQILGIETVRKINKYYKGQQITFPIRLYSKKYILKRLEEYDGKNLKALSRELGYSERWLRHLIITGYK</sequence>
<organism evidence="2">
    <name type="scientific">Clostridium butyricum</name>
    <dbReference type="NCBI Taxonomy" id="1492"/>
    <lineage>
        <taxon>Bacteria</taxon>
        <taxon>Bacillati</taxon>
        <taxon>Bacillota</taxon>
        <taxon>Clostridia</taxon>
        <taxon>Eubacteriales</taxon>
        <taxon>Clostridiaceae</taxon>
        <taxon>Clostridium</taxon>
    </lineage>
</organism>
<gene>
    <name evidence="2" type="ORF">CBLFYP62_03266</name>
</gene>
<dbReference type="InterPro" id="IPR014875">
    <property type="entry name" value="Mor_transcription_activator"/>
</dbReference>
<dbReference type="Pfam" id="PF08765">
    <property type="entry name" value="Mor"/>
    <property type="match status" value="1"/>
</dbReference>